<reference evidence="2 3" key="1">
    <citation type="submission" date="2016-10" db="EMBL/GenBank/DDBJ databases">
        <authorList>
            <person name="de Groot N.N."/>
        </authorList>
    </citation>
    <scope>NUCLEOTIDE SEQUENCE [LARGE SCALE GENOMIC DNA]</scope>
    <source>
        <strain evidence="2 3">DSM 15123</strain>
    </source>
</reference>
<dbReference type="Proteomes" id="UP000199531">
    <property type="component" value="Unassembled WGS sequence"/>
</dbReference>
<gene>
    <name evidence="2" type="ORF">SAMN02745977_01881</name>
</gene>
<dbReference type="InterPro" id="IPR018588">
    <property type="entry name" value="Dihaem_cytochrome-c"/>
</dbReference>
<sequence>MQPTSQPSAGRKRWWIAGIAAVGAAITLPLFSSQVLADDDHEEREAPRSERRESERRPAAKTALAAMPKAYQAECASCHMAFEPRFLPAASWQRMMNTLDKHYGTDASIDAASVKTISTWLQANAGSSRRLGTPPEDRITRTRWFLHEHDEIPASTFKRAKIGSPANCMACHTGADKGNYDEDSVRIPR</sequence>
<dbReference type="AlphaFoldDB" id="A0A1H8IWK9"/>
<keyword evidence="3" id="KW-1185">Reference proteome</keyword>
<name>A0A1H8IWK9_9BURK</name>
<evidence type="ECO:0000313" key="3">
    <source>
        <dbReference type="Proteomes" id="UP000199531"/>
    </source>
</evidence>
<organism evidence="2 3">
    <name type="scientific">Brachymonas denitrificans DSM 15123</name>
    <dbReference type="NCBI Taxonomy" id="1121117"/>
    <lineage>
        <taxon>Bacteria</taxon>
        <taxon>Pseudomonadati</taxon>
        <taxon>Pseudomonadota</taxon>
        <taxon>Betaproteobacteria</taxon>
        <taxon>Burkholderiales</taxon>
        <taxon>Comamonadaceae</taxon>
        <taxon>Brachymonas</taxon>
    </lineage>
</organism>
<proteinExistence type="predicted"/>
<protein>
    <submittedName>
        <fullName evidence="2">Dihaem cytochrome c</fullName>
    </submittedName>
</protein>
<accession>A0A1H8IWK9</accession>
<dbReference type="SUPFAM" id="SSF48695">
    <property type="entry name" value="Multiheme cytochromes"/>
    <property type="match status" value="1"/>
</dbReference>
<dbReference type="Pfam" id="PF09626">
    <property type="entry name" value="DHC"/>
    <property type="match status" value="1"/>
</dbReference>
<feature type="region of interest" description="Disordered" evidence="1">
    <location>
        <begin position="38"/>
        <end position="62"/>
    </location>
</feature>
<feature type="compositionally biased region" description="Basic and acidic residues" evidence="1">
    <location>
        <begin position="43"/>
        <end position="58"/>
    </location>
</feature>
<dbReference type="EMBL" id="FOCW01000005">
    <property type="protein sequence ID" value="SEN72821.1"/>
    <property type="molecule type" value="Genomic_DNA"/>
</dbReference>
<dbReference type="InterPro" id="IPR036280">
    <property type="entry name" value="Multihaem_cyt_sf"/>
</dbReference>
<dbReference type="RefSeq" id="WP_234970105.1">
    <property type="nucleotide sequence ID" value="NZ_FOCW01000005.1"/>
</dbReference>
<dbReference type="STRING" id="1121117.SAMN02745977_01881"/>
<evidence type="ECO:0000313" key="2">
    <source>
        <dbReference type="EMBL" id="SEN72821.1"/>
    </source>
</evidence>
<evidence type="ECO:0000256" key="1">
    <source>
        <dbReference type="SAM" id="MobiDB-lite"/>
    </source>
</evidence>